<evidence type="ECO:0000313" key="2">
    <source>
        <dbReference type="Proteomes" id="UP001148737"/>
    </source>
</evidence>
<protein>
    <submittedName>
        <fullName evidence="1">Uncharacterized protein</fullName>
    </submittedName>
</protein>
<organism evidence="1 2">
    <name type="scientific">Lecanicillium saksenae</name>
    <dbReference type="NCBI Taxonomy" id="468837"/>
    <lineage>
        <taxon>Eukaryota</taxon>
        <taxon>Fungi</taxon>
        <taxon>Dikarya</taxon>
        <taxon>Ascomycota</taxon>
        <taxon>Pezizomycotina</taxon>
        <taxon>Sordariomycetes</taxon>
        <taxon>Hypocreomycetidae</taxon>
        <taxon>Hypocreales</taxon>
        <taxon>Cordycipitaceae</taxon>
        <taxon>Lecanicillium</taxon>
    </lineage>
</organism>
<comment type="caution">
    <text evidence="1">The sequence shown here is derived from an EMBL/GenBank/DDBJ whole genome shotgun (WGS) entry which is preliminary data.</text>
</comment>
<name>A0ACC1R8H0_9HYPO</name>
<dbReference type="EMBL" id="JANAKD010000057">
    <property type="protein sequence ID" value="KAJ3498321.1"/>
    <property type="molecule type" value="Genomic_DNA"/>
</dbReference>
<gene>
    <name evidence="1" type="ORF">NLG97_g1216</name>
</gene>
<proteinExistence type="predicted"/>
<evidence type="ECO:0000313" key="1">
    <source>
        <dbReference type="EMBL" id="KAJ3498321.1"/>
    </source>
</evidence>
<keyword evidence="2" id="KW-1185">Reference proteome</keyword>
<reference evidence="1" key="1">
    <citation type="submission" date="2022-07" db="EMBL/GenBank/DDBJ databases">
        <title>Genome Sequence of Lecanicillium saksenae.</title>
        <authorList>
            <person name="Buettner E."/>
        </authorList>
    </citation>
    <scope>NUCLEOTIDE SEQUENCE</scope>
    <source>
        <strain evidence="1">VT-O1</strain>
    </source>
</reference>
<dbReference type="Proteomes" id="UP001148737">
    <property type="component" value="Unassembled WGS sequence"/>
</dbReference>
<accession>A0ACC1R8H0</accession>
<sequence length="340" mass="38740">MSPSALASSVDLLLERCIGQKVKIPHMFDLCPAWPLQLNVLDEEVEVHVEAWRKDLVRWLKDPRDYKRVRDTNSTLFARGGVPHADLPFVVTAAEFAAWIYFWDDALDLGDFDQKPHEAEVLRRETIEAFRLGIFEADDLATGLYKVAPTYKHAQSLYQIGADLCTTGKSVSLNRFIFTSMDEYLKAAILLQTTFDHGRILEIDDYLNIRLSSSGVIPVIGISIHAHQVAYPDWFFDNLLVKKMLELSNIIIWASNDILSARDELKFKRVDNMIPLLMYHKGLDAQEAVDETAMIVTRAYLQFLELEPQILEIGAEFGISHEVQCFIASCKSCCIGIFHW</sequence>